<dbReference type="InterPro" id="IPR037197">
    <property type="entry name" value="WWE_dom_sf"/>
</dbReference>
<comment type="caution">
    <text evidence="2">The sequence shown here is derived from an EMBL/GenBank/DDBJ whole genome shotgun (WGS) entry which is preliminary data.</text>
</comment>
<feature type="compositionally biased region" description="Polar residues" evidence="1">
    <location>
        <begin position="1"/>
        <end position="11"/>
    </location>
</feature>
<organism evidence="2 3">
    <name type="scientific">Phascolomyces articulosus</name>
    <dbReference type="NCBI Taxonomy" id="60185"/>
    <lineage>
        <taxon>Eukaryota</taxon>
        <taxon>Fungi</taxon>
        <taxon>Fungi incertae sedis</taxon>
        <taxon>Mucoromycota</taxon>
        <taxon>Mucoromycotina</taxon>
        <taxon>Mucoromycetes</taxon>
        <taxon>Mucorales</taxon>
        <taxon>Lichtheimiaceae</taxon>
        <taxon>Phascolomyces</taxon>
    </lineage>
</organism>
<reference evidence="2" key="2">
    <citation type="submission" date="2023-02" db="EMBL/GenBank/DDBJ databases">
        <authorList>
            <consortium name="DOE Joint Genome Institute"/>
            <person name="Mondo S.J."/>
            <person name="Chang Y."/>
            <person name="Wang Y."/>
            <person name="Ahrendt S."/>
            <person name="Andreopoulos W."/>
            <person name="Barry K."/>
            <person name="Beard J."/>
            <person name="Benny G.L."/>
            <person name="Blankenship S."/>
            <person name="Bonito G."/>
            <person name="Cuomo C."/>
            <person name="Desiro A."/>
            <person name="Gervers K.A."/>
            <person name="Hundley H."/>
            <person name="Kuo A."/>
            <person name="LaButti K."/>
            <person name="Lang B.F."/>
            <person name="Lipzen A."/>
            <person name="O'Donnell K."/>
            <person name="Pangilinan J."/>
            <person name="Reynolds N."/>
            <person name="Sandor L."/>
            <person name="Smith M.W."/>
            <person name="Tsang A."/>
            <person name="Grigoriev I.V."/>
            <person name="Stajich J.E."/>
            <person name="Spatafora J.W."/>
        </authorList>
    </citation>
    <scope>NUCLEOTIDE SEQUENCE</scope>
    <source>
        <strain evidence="2">RSA 2281</strain>
    </source>
</reference>
<sequence>MRRSSKSSTKLTYILGSSPMNHDKIMINKPQQRQQQQQQRSGSRRPLTSTSVGFSFHDQHDRNNIPIPNTPTSSTSSTSTSNSNSRQPRPPPLIPPHTTSSSTTTTSTISSSPPTSYFTWLVFLNEKWVPFDPPNQLKLEQTLTLGGTFVDVSDTHFPKVKRVRVFPKNNYLSYLGVKYRLSRIMQPDAWLDHATLEKEARENKAVENWKLEDL</sequence>
<accession>A0AAD5P8V7</accession>
<protein>
    <submittedName>
        <fullName evidence="2">Uncharacterized protein</fullName>
    </submittedName>
</protein>
<feature type="compositionally biased region" description="Low complexity" evidence="1">
    <location>
        <begin position="31"/>
        <end position="40"/>
    </location>
</feature>
<evidence type="ECO:0000313" key="3">
    <source>
        <dbReference type="Proteomes" id="UP001209540"/>
    </source>
</evidence>
<dbReference type="Proteomes" id="UP001209540">
    <property type="component" value="Unassembled WGS sequence"/>
</dbReference>
<keyword evidence="3" id="KW-1185">Reference proteome</keyword>
<dbReference type="AlphaFoldDB" id="A0AAD5P8V7"/>
<feature type="compositionally biased region" description="Low complexity" evidence="1">
    <location>
        <begin position="64"/>
        <end position="87"/>
    </location>
</feature>
<feature type="region of interest" description="Disordered" evidence="1">
    <location>
        <begin position="1"/>
        <end position="114"/>
    </location>
</feature>
<evidence type="ECO:0000256" key="1">
    <source>
        <dbReference type="SAM" id="MobiDB-lite"/>
    </source>
</evidence>
<reference evidence="2" key="1">
    <citation type="journal article" date="2022" name="IScience">
        <title>Evolution of zygomycete secretomes and the origins of terrestrial fungal ecologies.</title>
        <authorList>
            <person name="Chang Y."/>
            <person name="Wang Y."/>
            <person name="Mondo S."/>
            <person name="Ahrendt S."/>
            <person name="Andreopoulos W."/>
            <person name="Barry K."/>
            <person name="Beard J."/>
            <person name="Benny G.L."/>
            <person name="Blankenship S."/>
            <person name="Bonito G."/>
            <person name="Cuomo C."/>
            <person name="Desiro A."/>
            <person name="Gervers K.A."/>
            <person name="Hundley H."/>
            <person name="Kuo A."/>
            <person name="LaButti K."/>
            <person name="Lang B.F."/>
            <person name="Lipzen A."/>
            <person name="O'Donnell K."/>
            <person name="Pangilinan J."/>
            <person name="Reynolds N."/>
            <person name="Sandor L."/>
            <person name="Smith M.E."/>
            <person name="Tsang A."/>
            <person name="Grigoriev I.V."/>
            <person name="Stajich J.E."/>
            <person name="Spatafora J.W."/>
        </authorList>
    </citation>
    <scope>NUCLEOTIDE SEQUENCE</scope>
    <source>
        <strain evidence="2">RSA 2281</strain>
    </source>
</reference>
<dbReference type="EMBL" id="JAIXMP010000038">
    <property type="protein sequence ID" value="KAI9248514.1"/>
    <property type="molecule type" value="Genomic_DNA"/>
</dbReference>
<name>A0AAD5P8V7_9FUNG</name>
<evidence type="ECO:0000313" key="2">
    <source>
        <dbReference type="EMBL" id="KAI9248514.1"/>
    </source>
</evidence>
<feature type="compositionally biased region" description="Low complexity" evidence="1">
    <location>
        <begin position="96"/>
        <end position="114"/>
    </location>
</feature>
<dbReference type="SUPFAM" id="SSF117839">
    <property type="entry name" value="WWE domain"/>
    <property type="match status" value="1"/>
</dbReference>
<proteinExistence type="predicted"/>
<gene>
    <name evidence="2" type="ORF">BDA99DRAFT_524877</name>
</gene>